<name>A0A158FZF7_9BURK</name>
<accession>A0A158FZF7</accession>
<dbReference type="EMBL" id="FCNW02000004">
    <property type="protein sequence ID" value="SAL25278.1"/>
    <property type="molecule type" value="Genomic_DNA"/>
</dbReference>
<protein>
    <submittedName>
        <fullName evidence="1">Uncharacterized protein</fullName>
    </submittedName>
</protein>
<dbReference type="Proteomes" id="UP000054977">
    <property type="component" value="Unassembled WGS sequence"/>
</dbReference>
<organism evidence="1 2">
    <name type="scientific">Caballeronia humi</name>
    <dbReference type="NCBI Taxonomy" id="326474"/>
    <lineage>
        <taxon>Bacteria</taxon>
        <taxon>Pseudomonadati</taxon>
        <taxon>Pseudomonadota</taxon>
        <taxon>Betaproteobacteria</taxon>
        <taxon>Burkholderiales</taxon>
        <taxon>Burkholderiaceae</taxon>
        <taxon>Caballeronia</taxon>
    </lineage>
</organism>
<gene>
    <name evidence="1" type="ORF">AWB65_01441</name>
</gene>
<evidence type="ECO:0000313" key="2">
    <source>
        <dbReference type="Proteomes" id="UP000054977"/>
    </source>
</evidence>
<keyword evidence="2" id="KW-1185">Reference proteome</keyword>
<dbReference type="SUPFAM" id="SSF50182">
    <property type="entry name" value="Sm-like ribonucleoproteins"/>
    <property type="match status" value="1"/>
</dbReference>
<comment type="caution">
    <text evidence="1">The sequence shown here is derived from an EMBL/GenBank/DDBJ whole genome shotgun (WGS) entry which is preliminary data.</text>
</comment>
<reference evidence="1" key="1">
    <citation type="submission" date="2016-01" db="EMBL/GenBank/DDBJ databases">
        <authorList>
            <person name="Peeters C."/>
        </authorList>
    </citation>
    <scope>NUCLEOTIDE SEQUENCE [LARGE SCALE GENOMIC DNA]</scope>
    <source>
        <strain evidence="1">LMG 22934</strain>
    </source>
</reference>
<dbReference type="RefSeq" id="WP_087666474.1">
    <property type="nucleotide sequence ID" value="NZ_FCNW02000004.1"/>
</dbReference>
<dbReference type="InterPro" id="IPR010920">
    <property type="entry name" value="LSM_dom_sf"/>
</dbReference>
<proteinExistence type="predicted"/>
<evidence type="ECO:0000313" key="1">
    <source>
        <dbReference type="EMBL" id="SAL25278.1"/>
    </source>
</evidence>
<sequence>MRRGPATPYATSRAFSADARIIKGITMEYLHGVDLHMAQRNRSTVKIEVDDGETVEGRIVAFDDWHLLMQLKDFPCVVLVAAIARMEQLS</sequence>
<dbReference type="OrthoDB" id="9884003at2"/>
<dbReference type="AlphaFoldDB" id="A0A158FZF7"/>